<dbReference type="InterPro" id="IPR032816">
    <property type="entry name" value="VTT_dom"/>
</dbReference>
<evidence type="ECO:0000256" key="6">
    <source>
        <dbReference type="RuleBase" id="RU366058"/>
    </source>
</evidence>
<keyword evidence="5 6" id="KW-0472">Membrane</keyword>
<sequence>MPVSADKPDQAPLSESLSPDSGLGSSLLVEDGDTVARKQSGLKSLMKGLIMIASLVVIGTAARKLGLADTLSTSWLDHEVIGKGILGELIFIGLGAMTSAIGVPRQLVAFGGGYAFGFGMGILISSLAQIIGCTVSFFYSRLLGRSLVRRLFAARIERLDTLLRGHPFSMTLLIRLLPVGSNLATNMGAGVSSVPAGRFLSGTLVGYLPQTVVFVLLGTGVQVDATAQIALSAVLFVVSGLIGVWLYRRMRTDVA</sequence>
<dbReference type="Pfam" id="PF09335">
    <property type="entry name" value="VTT_dom"/>
    <property type="match status" value="1"/>
</dbReference>
<dbReference type="RefSeq" id="WP_184262554.1">
    <property type="nucleotide sequence ID" value="NZ_JACIIX010000003.1"/>
</dbReference>
<keyword evidence="3 6" id="KW-0812">Transmembrane</keyword>
<proteinExistence type="inferred from homology"/>
<dbReference type="GO" id="GO:0005886">
    <property type="term" value="C:plasma membrane"/>
    <property type="evidence" value="ECO:0007669"/>
    <property type="project" value="UniProtKB-SubCell"/>
</dbReference>
<evidence type="ECO:0000259" key="8">
    <source>
        <dbReference type="Pfam" id="PF09335"/>
    </source>
</evidence>
<dbReference type="PANTHER" id="PTHR12677:SF59">
    <property type="entry name" value="GOLGI APPARATUS MEMBRANE PROTEIN TVP38-RELATED"/>
    <property type="match status" value="1"/>
</dbReference>
<feature type="domain" description="VTT" evidence="8">
    <location>
        <begin position="103"/>
        <end position="218"/>
    </location>
</feature>
<evidence type="ECO:0000256" key="2">
    <source>
        <dbReference type="ARBA" id="ARBA00022475"/>
    </source>
</evidence>
<keyword evidence="4 6" id="KW-1133">Transmembrane helix</keyword>
<feature type="region of interest" description="Disordered" evidence="7">
    <location>
        <begin position="1"/>
        <end position="23"/>
    </location>
</feature>
<comment type="caution">
    <text evidence="9">The sequence shown here is derived from an EMBL/GenBank/DDBJ whole genome shotgun (WGS) entry which is preliminary data.</text>
</comment>
<feature type="transmembrane region" description="Helical" evidence="6">
    <location>
        <begin position="85"/>
        <end position="103"/>
    </location>
</feature>
<protein>
    <recommendedName>
        <fullName evidence="6">TVP38/TMEM64 family membrane protein</fullName>
    </recommendedName>
</protein>
<comment type="subcellular location">
    <subcellularLocation>
        <location evidence="1 6">Cell membrane</location>
        <topology evidence="1 6">Multi-pass membrane protein</topology>
    </subcellularLocation>
</comment>
<evidence type="ECO:0000256" key="1">
    <source>
        <dbReference type="ARBA" id="ARBA00004651"/>
    </source>
</evidence>
<feature type="transmembrane region" description="Helical" evidence="6">
    <location>
        <begin position="115"/>
        <end position="139"/>
    </location>
</feature>
<keyword evidence="10" id="KW-1185">Reference proteome</keyword>
<evidence type="ECO:0000313" key="10">
    <source>
        <dbReference type="Proteomes" id="UP000544872"/>
    </source>
</evidence>
<name>A0A7W9ZES2_NOVIT</name>
<dbReference type="AlphaFoldDB" id="A0A7W9ZES2"/>
<comment type="similarity">
    <text evidence="6">Belongs to the TVP38/TMEM64 family.</text>
</comment>
<organism evidence="9 10">
    <name type="scientific">Novispirillum itersonii</name>
    <name type="common">Aquaspirillum itersonii</name>
    <dbReference type="NCBI Taxonomy" id="189"/>
    <lineage>
        <taxon>Bacteria</taxon>
        <taxon>Pseudomonadati</taxon>
        <taxon>Pseudomonadota</taxon>
        <taxon>Alphaproteobacteria</taxon>
        <taxon>Rhodospirillales</taxon>
        <taxon>Novispirillaceae</taxon>
        <taxon>Novispirillum</taxon>
    </lineage>
</organism>
<feature type="compositionally biased region" description="Low complexity" evidence="7">
    <location>
        <begin position="12"/>
        <end position="23"/>
    </location>
</feature>
<dbReference type="EMBL" id="JACIIX010000003">
    <property type="protein sequence ID" value="MBB6209915.1"/>
    <property type="molecule type" value="Genomic_DNA"/>
</dbReference>
<keyword evidence="2 6" id="KW-1003">Cell membrane</keyword>
<dbReference type="Proteomes" id="UP000544872">
    <property type="component" value="Unassembled WGS sequence"/>
</dbReference>
<evidence type="ECO:0000256" key="7">
    <source>
        <dbReference type="SAM" id="MobiDB-lite"/>
    </source>
</evidence>
<dbReference type="InterPro" id="IPR015414">
    <property type="entry name" value="TMEM64"/>
</dbReference>
<feature type="transmembrane region" description="Helical" evidence="6">
    <location>
        <begin position="45"/>
        <end position="65"/>
    </location>
</feature>
<feature type="transmembrane region" description="Helical" evidence="6">
    <location>
        <begin position="204"/>
        <end position="223"/>
    </location>
</feature>
<dbReference type="PANTHER" id="PTHR12677">
    <property type="entry name" value="GOLGI APPARATUS MEMBRANE PROTEIN TVP38-RELATED"/>
    <property type="match status" value="1"/>
</dbReference>
<reference evidence="9 10" key="1">
    <citation type="submission" date="2020-08" db="EMBL/GenBank/DDBJ databases">
        <title>Genomic Encyclopedia of Type Strains, Phase IV (KMG-IV): sequencing the most valuable type-strain genomes for metagenomic binning, comparative biology and taxonomic classification.</title>
        <authorList>
            <person name="Goeker M."/>
        </authorList>
    </citation>
    <scope>NUCLEOTIDE SEQUENCE [LARGE SCALE GENOMIC DNA]</scope>
    <source>
        <strain evidence="9 10">DSM 11590</strain>
    </source>
</reference>
<evidence type="ECO:0000313" key="9">
    <source>
        <dbReference type="EMBL" id="MBB6209915.1"/>
    </source>
</evidence>
<evidence type="ECO:0000256" key="5">
    <source>
        <dbReference type="ARBA" id="ARBA00023136"/>
    </source>
</evidence>
<evidence type="ECO:0000256" key="4">
    <source>
        <dbReference type="ARBA" id="ARBA00022989"/>
    </source>
</evidence>
<accession>A0A7W9ZES2</accession>
<feature type="transmembrane region" description="Helical" evidence="6">
    <location>
        <begin position="229"/>
        <end position="247"/>
    </location>
</feature>
<gene>
    <name evidence="9" type="ORF">FHS48_001323</name>
</gene>
<evidence type="ECO:0000256" key="3">
    <source>
        <dbReference type="ARBA" id="ARBA00022692"/>
    </source>
</evidence>